<dbReference type="PROSITE" id="PS00455">
    <property type="entry name" value="AMP_BINDING"/>
    <property type="match status" value="1"/>
</dbReference>
<keyword evidence="3" id="KW-0443">Lipid metabolism</keyword>
<evidence type="ECO:0000313" key="5">
    <source>
        <dbReference type="EMBL" id="PRX56093.1"/>
    </source>
</evidence>
<comment type="caution">
    <text evidence="5">The sequence shown here is derived from an EMBL/GenBank/DDBJ whole genome shotgun (WGS) entry which is preliminary data.</text>
</comment>
<protein>
    <submittedName>
        <fullName evidence="5">Long-chain acyl-CoA synthetase</fullName>
    </submittedName>
</protein>
<dbReference type="GO" id="GO:0004467">
    <property type="term" value="F:long-chain fatty acid-CoA ligase activity"/>
    <property type="evidence" value="ECO:0007669"/>
    <property type="project" value="TreeGrafter"/>
</dbReference>
<dbReference type="InterPro" id="IPR042099">
    <property type="entry name" value="ANL_N_sf"/>
</dbReference>
<dbReference type="InterPro" id="IPR000873">
    <property type="entry name" value="AMP-dep_synth/lig_dom"/>
</dbReference>
<keyword evidence="1" id="KW-0436">Ligase</keyword>
<dbReference type="Gene3D" id="3.40.50.12780">
    <property type="entry name" value="N-terminal domain of ligase-like"/>
    <property type="match status" value="1"/>
</dbReference>
<dbReference type="Pfam" id="PF00501">
    <property type="entry name" value="AMP-binding"/>
    <property type="match status" value="1"/>
</dbReference>
<dbReference type="PANTHER" id="PTHR43272">
    <property type="entry name" value="LONG-CHAIN-FATTY-ACID--COA LIGASE"/>
    <property type="match status" value="1"/>
</dbReference>
<dbReference type="EMBL" id="PVYX01000001">
    <property type="protein sequence ID" value="PRX56093.1"/>
    <property type="molecule type" value="Genomic_DNA"/>
</dbReference>
<gene>
    <name evidence="5" type="ORF">CLV81_0084</name>
</gene>
<dbReference type="PANTHER" id="PTHR43272:SF32">
    <property type="entry name" value="AMP-DEPENDENT SYNTHETASE_LIGASE DOMAIN-CONTAINING PROTEIN"/>
    <property type="match status" value="1"/>
</dbReference>
<name>A0A2T0MEV2_9FLAO</name>
<dbReference type="Proteomes" id="UP000237640">
    <property type="component" value="Unassembled WGS sequence"/>
</dbReference>
<evidence type="ECO:0000313" key="6">
    <source>
        <dbReference type="Proteomes" id="UP000237640"/>
    </source>
</evidence>
<evidence type="ECO:0000256" key="3">
    <source>
        <dbReference type="ARBA" id="ARBA00023098"/>
    </source>
</evidence>
<dbReference type="OrthoDB" id="9803968at2"/>
<dbReference type="GO" id="GO:0016020">
    <property type="term" value="C:membrane"/>
    <property type="evidence" value="ECO:0007669"/>
    <property type="project" value="TreeGrafter"/>
</dbReference>
<keyword evidence="2" id="KW-0276">Fatty acid metabolism</keyword>
<dbReference type="InterPro" id="IPR020845">
    <property type="entry name" value="AMP-binding_CS"/>
</dbReference>
<organism evidence="5 6">
    <name type="scientific">Flagellimonas meridianipacifica</name>
    <dbReference type="NCBI Taxonomy" id="1080225"/>
    <lineage>
        <taxon>Bacteria</taxon>
        <taxon>Pseudomonadati</taxon>
        <taxon>Bacteroidota</taxon>
        <taxon>Flavobacteriia</taxon>
        <taxon>Flavobacteriales</taxon>
        <taxon>Flavobacteriaceae</taxon>
        <taxon>Flagellimonas</taxon>
    </lineage>
</organism>
<dbReference type="Pfam" id="PF23562">
    <property type="entry name" value="AMP-binding_C_3"/>
    <property type="match status" value="1"/>
</dbReference>
<feature type="domain" description="AMP-dependent synthetase/ligase" evidence="4">
    <location>
        <begin position="15"/>
        <end position="434"/>
    </location>
</feature>
<dbReference type="AlphaFoldDB" id="A0A2T0MEV2"/>
<evidence type="ECO:0000256" key="2">
    <source>
        <dbReference type="ARBA" id="ARBA00022832"/>
    </source>
</evidence>
<dbReference type="RefSeq" id="WP_106144837.1">
    <property type="nucleotide sequence ID" value="NZ_PVYX01000001.1"/>
</dbReference>
<accession>A0A2T0MEV2</accession>
<evidence type="ECO:0000256" key="1">
    <source>
        <dbReference type="ARBA" id="ARBA00022598"/>
    </source>
</evidence>
<sequence>MSELNLNTIPGLFLNNAGKFGDTIAIRHKSFGLWKDVTWHEYKDAALTVANGLLSLGIEKGDFVGVIGENCPEWLYIDIGTQLAGAITVGIYTTNAAAQCQYVVNHAGCSCLFLENEEQLDKWLQFKDTSPQVKKVIVWDWKGLDDFNDDRVISLKKLMKTGEKASPKIVEKGEKIRGGLKEDETAILIYTSGTTGPPKGVMLTHKNLTWSARAISGIQKETEVGPKDEVLSFLPLCHIFERMFSVLAHIQSGYVVNFIEGPQTVAENLREISPTIGYAVPRIWEKYHAKINLAIDEATWVKRWFARHAINHGQKVIQHLIAGNNVTPMDKLQRWVFEKTVYWQIRKHLGMERMRYAFSGAAPIAPDILLFFNAIGLNIIEGYGQTESCAVTSSTRYRTLRFGTVGLPIPGVEVKLSDEGEILVKGPCVFKGYFKNEEATRNTIKDGWLYTGDIGEMDETNHIIITDRKKDIIITAGGKNIAPQYIENKLKCSAYINDAIVIGEKRKFVAALIVLDEEHISKYARDNKVVYQTYADLAENAQINELIHKEVDTVNKGLSRVESVRKFAILPRRLYQEDGDVTPTMKVKRNAIANNYKQLIESMYH</sequence>
<proteinExistence type="predicted"/>
<reference evidence="5 6" key="1">
    <citation type="submission" date="2018-03" db="EMBL/GenBank/DDBJ databases">
        <title>Genomic Encyclopedia of Archaeal and Bacterial Type Strains, Phase II (KMG-II): from individual species to whole genera.</title>
        <authorList>
            <person name="Goeker M."/>
        </authorList>
    </citation>
    <scope>NUCLEOTIDE SEQUENCE [LARGE SCALE GENOMIC DNA]</scope>
    <source>
        <strain evidence="5 6">DSM 25027</strain>
    </source>
</reference>
<evidence type="ECO:0000259" key="4">
    <source>
        <dbReference type="Pfam" id="PF00501"/>
    </source>
</evidence>
<dbReference type="SUPFAM" id="SSF56801">
    <property type="entry name" value="Acetyl-CoA synthetase-like"/>
    <property type="match status" value="1"/>
</dbReference>
<keyword evidence="6" id="KW-1185">Reference proteome</keyword>